<protein>
    <submittedName>
        <fullName evidence="6">TetR/AcrR family transcriptional regulator</fullName>
    </submittedName>
</protein>
<feature type="domain" description="HTH tetR-type" evidence="5">
    <location>
        <begin position="7"/>
        <end position="67"/>
    </location>
</feature>
<dbReference type="Pfam" id="PF16925">
    <property type="entry name" value="TetR_C_13"/>
    <property type="match status" value="1"/>
</dbReference>
<dbReference type="Pfam" id="PF00440">
    <property type="entry name" value="TetR_N"/>
    <property type="match status" value="1"/>
</dbReference>
<evidence type="ECO:0000256" key="3">
    <source>
        <dbReference type="ARBA" id="ARBA00023163"/>
    </source>
</evidence>
<reference evidence="7" key="1">
    <citation type="journal article" date="2019" name="Int. J. Syst. Evol. Microbiol.">
        <title>The Global Catalogue of Microorganisms (GCM) 10K type strain sequencing project: providing services to taxonomists for standard genome sequencing and annotation.</title>
        <authorList>
            <consortium name="The Broad Institute Genomics Platform"/>
            <consortium name="The Broad Institute Genome Sequencing Center for Infectious Disease"/>
            <person name="Wu L."/>
            <person name="Ma J."/>
        </authorList>
    </citation>
    <scope>NUCLEOTIDE SEQUENCE [LARGE SCALE GENOMIC DNA]</scope>
    <source>
        <strain evidence="7">CCUG 50347</strain>
    </source>
</reference>
<dbReference type="InterPro" id="IPR009057">
    <property type="entry name" value="Homeodomain-like_sf"/>
</dbReference>
<dbReference type="Gene3D" id="1.10.357.10">
    <property type="entry name" value="Tetracycline Repressor, domain 2"/>
    <property type="match status" value="1"/>
</dbReference>
<keyword evidence="7" id="KW-1185">Reference proteome</keyword>
<dbReference type="PROSITE" id="PS50977">
    <property type="entry name" value="HTH_TETR_2"/>
    <property type="match status" value="1"/>
</dbReference>
<organism evidence="6 7">
    <name type="scientific">Actinomycetospora chibensis</name>
    <dbReference type="NCBI Taxonomy" id="663606"/>
    <lineage>
        <taxon>Bacteria</taxon>
        <taxon>Bacillati</taxon>
        <taxon>Actinomycetota</taxon>
        <taxon>Actinomycetes</taxon>
        <taxon>Pseudonocardiales</taxon>
        <taxon>Pseudonocardiaceae</taxon>
        <taxon>Actinomycetospora</taxon>
    </lineage>
</organism>
<accession>A0ABV9RPL6</accession>
<keyword evidence="1" id="KW-0805">Transcription regulation</keyword>
<sequence>MAATGGGDHRAEIVRVATATIARDGLPALRVRAVARAVGVSHATLHYYFPTKADLVAAVLQDLIYEGIAVPLVERSTATTARDELRGVLLGVVAGYDDDARTAAMLELLRHGDADEVVAPLGRYMDRWRGYLVALVARGQAAGELRADLDPDATAGLLMEFCLGAQTRAPLPDGLATAGVDQLVSLLSV</sequence>
<dbReference type="SUPFAM" id="SSF46689">
    <property type="entry name" value="Homeodomain-like"/>
    <property type="match status" value="1"/>
</dbReference>
<dbReference type="InterPro" id="IPR011075">
    <property type="entry name" value="TetR_C"/>
</dbReference>
<proteinExistence type="predicted"/>
<evidence type="ECO:0000313" key="6">
    <source>
        <dbReference type="EMBL" id="MFC4836178.1"/>
    </source>
</evidence>
<dbReference type="InterPro" id="IPR001647">
    <property type="entry name" value="HTH_TetR"/>
</dbReference>
<feature type="DNA-binding region" description="H-T-H motif" evidence="4">
    <location>
        <begin position="30"/>
        <end position="49"/>
    </location>
</feature>
<dbReference type="Proteomes" id="UP001595909">
    <property type="component" value="Unassembled WGS sequence"/>
</dbReference>
<keyword evidence="3" id="KW-0804">Transcription</keyword>
<keyword evidence="2 4" id="KW-0238">DNA-binding</keyword>
<evidence type="ECO:0000259" key="5">
    <source>
        <dbReference type="PROSITE" id="PS50977"/>
    </source>
</evidence>
<dbReference type="InterPro" id="IPR036271">
    <property type="entry name" value="Tet_transcr_reg_TetR-rel_C_sf"/>
</dbReference>
<evidence type="ECO:0000256" key="4">
    <source>
        <dbReference type="PROSITE-ProRule" id="PRU00335"/>
    </source>
</evidence>
<dbReference type="RefSeq" id="WP_274190111.1">
    <property type="nucleotide sequence ID" value="NZ_BAABHN010000058.1"/>
</dbReference>
<gene>
    <name evidence="6" type="ORF">ACFPEL_27470</name>
</gene>
<evidence type="ECO:0000313" key="7">
    <source>
        <dbReference type="Proteomes" id="UP001595909"/>
    </source>
</evidence>
<evidence type="ECO:0000256" key="2">
    <source>
        <dbReference type="ARBA" id="ARBA00023125"/>
    </source>
</evidence>
<comment type="caution">
    <text evidence="6">The sequence shown here is derived from an EMBL/GenBank/DDBJ whole genome shotgun (WGS) entry which is preliminary data.</text>
</comment>
<evidence type="ECO:0000256" key="1">
    <source>
        <dbReference type="ARBA" id="ARBA00023015"/>
    </source>
</evidence>
<dbReference type="PANTHER" id="PTHR30055">
    <property type="entry name" value="HTH-TYPE TRANSCRIPTIONAL REGULATOR RUTR"/>
    <property type="match status" value="1"/>
</dbReference>
<dbReference type="SUPFAM" id="SSF48498">
    <property type="entry name" value="Tetracyclin repressor-like, C-terminal domain"/>
    <property type="match status" value="1"/>
</dbReference>
<dbReference type="PRINTS" id="PR00455">
    <property type="entry name" value="HTHTETR"/>
</dbReference>
<dbReference type="PANTHER" id="PTHR30055:SF234">
    <property type="entry name" value="HTH-TYPE TRANSCRIPTIONAL REGULATOR BETI"/>
    <property type="match status" value="1"/>
</dbReference>
<name>A0ABV9RPL6_9PSEU</name>
<dbReference type="InterPro" id="IPR050109">
    <property type="entry name" value="HTH-type_TetR-like_transc_reg"/>
</dbReference>
<dbReference type="EMBL" id="JBHSIM010000058">
    <property type="protein sequence ID" value="MFC4836178.1"/>
    <property type="molecule type" value="Genomic_DNA"/>
</dbReference>